<dbReference type="Proteomes" id="UP000002629">
    <property type="component" value="Chromosome"/>
</dbReference>
<sequence>MVENVKSISNPLTIIAIFAALAEVAGAVTLPLVAQPIQATYIWFVMGFPVVLVLAFFITLNFNSTVLYAPSDYRNEDNFLNVARRGRDFERSLDQLNEQLEKTKNALFDEIKQEADNAGGAERARLSQVASEQIKLIQGYVDSARVIGEDFAATAEQPLPQSALQADILKYLARSRNPEPVEAIAGALRMSVAATDRALAKLTKRGLIEIAPGDPNVYFRRAA</sequence>
<dbReference type="KEGG" id="cse:Cseg_2546"/>
<dbReference type="SUPFAM" id="SSF46785">
    <property type="entry name" value="Winged helix' DNA-binding domain"/>
    <property type="match status" value="1"/>
</dbReference>
<feature type="coiled-coil region" evidence="1">
    <location>
        <begin position="86"/>
        <end position="117"/>
    </location>
</feature>
<dbReference type="Gene3D" id="1.10.10.10">
    <property type="entry name" value="Winged helix-like DNA-binding domain superfamily/Winged helix DNA-binding domain"/>
    <property type="match status" value="1"/>
</dbReference>
<organism evidence="3 4">
    <name type="scientific">Caulobacter segnis (strain ATCC 21756 / DSM 7131 / JCM 7823 / NBRC 15250 / LMG 17158 / TK0059)</name>
    <name type="common">Mycoplana segnis</name>
    <dbReference type="NCBI Taxonomy" id="509190"/>
    <lineage>
        <taxon>Bacteria</taxon>
        <taxon>Pseudomonadati</taxon>
        <taxon>Pseudomonadota</taxon>
        <taxon>Alphaproteobacteria</taxon>
        <taxon>Caulobacterales</taxon>
        <taxon>Caulobacteraceae</taxon>
        <taxon>Caulobacter</taxon>
    </lineage>
</organism>
<dbReference type="eggNOG" id="COG0457">
    <property type="taxonomic scope" value="Bacteria"/>
</dbReference>
<feature type="transmembrane region" description="Helical" evidence="2">
    <location>
        <begin position="40"/>
        <end position="60"/>
    </location>
</feature>
<dbReference type="RefSeq" id="WP_013079653.1">
    <property type="nucleotide sequence ID" value="NC_014100.1"/>
</dbReference>
<proteinExistence type="predicted"/>
<feature type="transmembrane region" description="Helical" evidence="2">
    <location>
        <begin position="12"/>
        <end position="34"/>
    </location>
</feature>
<dbReference type="STRING" id="509190.Cseg_2546"/>
<evidence type="ECO:0000256" key="2">
    <source>
        <dbReference type="SAM" id="Phobius"/>
    </source>
</evidence>
<keyword evidence="1" id="KW-0175">Coiled coil</keyword>
<accession>D5VKH7</accession>
<name>D5VKH7_CAUST</name>
<protein>
    <submittedName>
        <fullName evidence="3">Uncharacterized protein</fullName>
    </submittedName>
</protein>
<reference evidence="4" key="1">
    <citation type="journal article" date="2011" name="J. Bacteriol.">
        <title>Genome sequences of eight morphologically diverse alphaproteobacteria.</title>
        <authorList>
            <consortium name="US DOE Joint Genome Institute"/>
            <person name="Brown P.J."/>
            <person name="Kysela D.T."/>
            <person name="Buechlein A."/>
            <person name="Hemmerich C."/>
            <person name="Brun Y.V."/>
        </authorList>
    </citation>
    <scope>NUCLEOTIDE SEQUENCE [LARGE SCALE GENOMIC DNA]</scope>
    <source>
        <strain evidence="4">ATCC 21756 / DSM 7131 / JCM 7823 / NBRC 15250 / LMG 17158 / TK0059</strain>
    </source>
</reference>
<dbReference type="AlphaFoldDB" id="D5VKH7"/>
<keyword evidence="2" id="KW-1133">Transmembrane helix</keyword>
<keyword evidence="2" id="KW-0812">Transmembrane</keyword>
<evidence type="ECO:0000256" key="1">
    <source>
        <dbReference type="SAM" id="Coils"/>
    </source>
</evidence>
<dbReference type="EMBL" id="CP002008">
    <property type="protein sequence ID" value="ADG11000.1"/>
    <property type="molecule type" value="Genomic_DNA"/>
</dbReference>
<gene>
    <name evidence="3" type="ordered locus">Cseg_2546</name>
</gene>
<dbReference type="InterPro" id="IPR036390">
    <property type="entry name" value="WH_DNA-bd_sf"/>
</dbReference>
<dbReference type="InterPro" id="IPR036388">
    <property type="entry name" value="WH-like_DNA-bd_sf"/>
</dbReference>
<keyword evidence="2" id="KW-0472">Membrane</keyword>
<evidence type="ECO:0000313" key="3">
    <source>
        <dbReference type="EMBL" id="ADG11000.1"/>
    </source>
</evidence>
<dbReference type="HOGENOM" id="CLU_1238369_0_0_5"/>
<evidence type="ECO:0000313" key="4">
    <source>
        <dbReference type="Proteomes" id="UP000002629"/>
    </source>
</evidence>